<dbReference type="Proteomes" id="UP000214720">
    <property type="component" value="Unassembled WGS sequence"/>
</dbReference>
<comment type="caution">
    <text evidence="3">The sequence shown here is derived from an EMBL/GenBank/DDBJ whole genome shotgun (WGS) entry which is preliminary data.</text>
</comment>
<evidence type="ECO:0000313" key="3">
    <source>
        <dbReference type="EMBL" id="OXC79794.1"/>
    </source>
</evidence>
<gene>
    <name evidence="3" type="ORF">BSU04_05170</name>
</gene>
<dbReference type="InterPro" id="IPR002559">
    <property type="entry name" value="Transposase_11"/>
</dbReference>
<accession>A0A226X8M4</accession>
<reference evidence="4" key="1">
    <citation type="submission" date="2017-01" db="EMBL/GenBank/DDBJ databases">
        <title>Genome Analysis of Deinococcus marmoris KOPRI26562.</title>
        <authorList>
            <person name="Kim J.H."/>
            <person name="Oh H.-M."/>
        </authorList>
    </citation>
    <scope>NUCLEOTIDE SEQUENCE [LARGE SCALE GENOMIC DNA]</scope>
    <source>
        <strain evidence="4">PAMC 26633</strain>
    </source>
</reference>
<dbReference type="eggNOG" id="COG3385">
    <property type="taxonomic scope" value="Bacteria"/>
</dbReference>
<name>A0A226X8M4_CABSO</name>
<dbReference type="GO" id="GO:0006313">
    <property type="term" value="P:DNA transposition"/>
    <property type="evidence" value="ECO:0007669"/>
    <property type="project" value="InterPro"/>
</dbReference>
<evidence type="ECO:0000256" key="1">
    <source>
        <dbReference type="SAM" id="MobiDB-lite"/>
    </source>
</evidence>
<dbReference type="EMBL" id="MTHB01000031">
    <property type="protein sequence ID" value="OXC79794.1"/>
    <property type="molecule type" value="Genomic_DNA"/>
</dbReference>
<dbReference type="GO" id="GO:0003677">
    <property type="term" value="F:DNA binding"/>
    <property type="evidence" value="ECO:0007669"/>
    <property type="project" value="InterPro"/>
</dbReference>
<feature type="region of interest" description="Disordered" evidence="1">
    <location>
        <begin position="341"/>
        <end position="365"/>
    </location>
</feature>
<protein>
    <submittedName>
        <fullName evidence="3">Mobile element protein</fullName>
    </submittedName>
</protein>
<proteinExistence type="predicted"/>
<evidence type="ECO:0000259" key="2">
    <source>
        <dbReference type="Pfam" id="PF01609"/>
    </source>
</evidence>
<dbReference type="InterPro" id="IPR012337">
    <property type="entry name" value="RNaseH-like_sf"/>
</dbReference>
<dbReference type="Pfam" id="PF01609">
    <property type="entry name" value="DDE_Tnp_1"/>
    <property type="match status" value="1"/>
</dbReference>
<evidence type="ECO:0000313" key="4">
    <source>
        <dbReference type="Proteomes" id="UP000214720"/>
    </source>
</evidence>
<dbReference type="GO" id="GO:0004803">
    <property type="term" value="F:transposase activity"/>
    <property type="evidence" value="ECO:0007669"/>
    <property type="project" value="InterPro"/>
</dbReference>
<organism evidence="3 4">
    <name type="scientific">Caballeronia sordidicola</name>
    <name type="common">Burkholderia sordidicola</name>
    <dbReference type="NCBI Taxonomy" id="196367"/>
    <lineage>
        <taxon>Bacteria</taxon>
        <taxon>Pseudomonadati</taxon>
        <taxon>Pseudomonadota</taxon>
        <taxon>Betaproteobacteria</taxon>
        <taxon>Burkholderiales</taxon>
        <taxon>Burkholderiaceae</taxon>
        <taxon>Caballeronia</taxon>
    </lineage>
</organism>
<feature type="domain" description="Transposase IS4-like" evidence="2">
    <location>
        <begin position="118"/>
        <end position="281"/>
    </location>
</feature>
<dbReference type="SUPFAM" id="SSF53098">
    <property type="entry name" value="Ribonuclease H-like"/>
    <property type="match status" value="1"/>
</dbReference>
<dbReference type="NCBIfam" id="NF033592">
    <property type="entry name" value="transpos_IS4_1"/>
    <property type="match status" value="1"/>
</dbReference>
<dbReference type="AlphaFoldDB" id="A0A226X8M4"/>
<sequence length="365" mass="41447">MRMSVQAELDVFFAHLRQQAQLVRHVSEQAFAQARAKLSLRALPQLNDWVIERAEHYGFIPRWRGLRLVAADASTMRFGLRASHVKRAALADQIAFGLFLPGAELMLAASLHSVHERGERQMLFEHLHRLSSTDLLLLDRGYPCRWLVAVLNQLQLPFCMRVDSSGFACVRKFLRSGLLEQIVTLGAPNCRDARDYECPREPQTVRLVRHVAPNGNVRVLMTTLFDSVRFPASCFGDLYHQRWRIEEAFKRLKHRLNLEHVSGLSQRAVAQDLAARVLCDNLQALTTLTAHTCHELPPDRRINRAYVHSVLKPLLPSLLLGIAAATSLADAMALIARHTFRHRPGISKPRKPRSKPHKSMTQKPC</sequence>
<dbReference type="InterPro" id="IPR047952">
    <property type="entry name" value="Transpos_IS4"/>
</dbReference>